<dbReference type="AlphaFoldDB" id="A0A1F7GFX3"/>
<dbReference type="PANTHER" id="PTHR43469:SF1">
    <property type="entry name" value="SPBETA PROPHAGE-DERIVED DISULFIDE BOND FORMATION PROTEIN B"/>
    <property type="match status" value="1"/>
</dbReference>
<sequence length="141" mass="15815">MKKFIKDNGVFIAWVVSIFSLTGSLFFSEILKLPPCILCWYQRILMYPLVLIIGVGIVRKDKGLPLYVLPFSILGSAVALFHYLLQRGIIPDSVAPCTQGISCTSKLIEYYGFITIPFMSLVSFVIISLCMIILLRSKSTQ</sequence>
<accession>A0A1F7GFX3</accession>
<keyword evidence="6 12" id="KW-1133">Transmembrane helix</keyword>
<dbReference type="PIRSF" id="PIRSF036659">
    <property type="entry name" value="BdbC"/>
    <property type="match status" value="1"/>
</dbReference>
<evidence type="ECO:0000256" key="1">
    <source>
        <dbReference type="ARBA" id="ARBA00004141"/>
    </source>
</evidence>
<dbReference type="Gene3D" id="1.20.1550.10">
    <property type="entry name" value="DsbB-like"/>
    <property type="match status" value="1"/>
</dbReference>
<dbReference type="HAMAP" id="MF_00287">
    <property type="entry name" value="BdbC"/>
    <property type="match status" value="1"/>
</dbReference>
<dbReference type="NCBIfam" id="NF002849">
    <property type="entry name" value="PRK03113.1"/>
    <property type="match status" value="1"/>
</dbReference>
<keyword evidence="4 12" id="KW-0812">Transmembrane</keyword>
<dbReference type="EMBL" id="MFZH01000038">
    <property type="protein sequence ID" value="OGK17736.1"/>
    <property type="molecule type" value="Genomic_DNA"/>
</dbReference>
<dbReference type="Proteomes" id="UP000176850">
    <property type="component" value="Unassembled WGS sequence"/>
</dbReference>
<dbReference type="GO" id="GO:0015035">
    <property type="term" value="F:protein-disulfide reductase activity"/>
    <property type="evidence" value="ECO:0007669"/>
    <property type="project" value="InterPro"/>
</dbReference>
<comment type="subcellular location">
    <subcellularLocation>
        <location evidence="1">Membrane</location>
        <topology evidence="1">Multi-pass membrane protein</topology>
    </subcellularLocation>
</comment>
<keyword evidence="11" id="KW-0676">Redox-active center</keyword>
<comment type="similarity">
    <text evidence="2">Belongs to the DsbB family. BdbC subfamily.</text>
</comment>
<keyword evidence="7" id="KW-0560">Oxidoreductase</keyword>
<dbReference type="GO" id="GO:0006457">
    <property type="term" value="P:protein folding"/>
    <property type="evidence" value="ECO:0007669"/>
    <property type="project" value="InterPro"/>
</dbReference>
<dbReference type="InterPro" id="IPR012187">
    <property type="entry name" value="Disulphide_bond_form_BdbC"/>
</dbReference>
<evidence type="ECO:0000313" key="13">
    <source>
        <dbReference type="EMBL" id="OGK17736.1"/>
    </source>
</evidence>
<dbReference type="Pfam" id="PF02600">
    <property type="entry name" value="DsbB"/>
    <property type="match status" value="1"/>
</dbReference>
<dbReference type="InterPro" id="IPR023380">
    <property type="entry name" value="DsbB-like_sf"/>
</dbReference>
<feature type="transmembrane region" description="Helical" evidence="12">
    <location>
        <begin position="110"/>
        <end position="135"/>
    </location>
</feature>
<evidence type="ECO:0000256" key="5">
    <source>
        <dbReference type="ARBA" id="ARBA00022982"/>
    </source>
</evidence>
<keyword evidence="5" id="KW-0249">Electron transport</keyword>
<dbReference type="GO" id="GO:0016020">
    <property type="term" value="C:membrane"/>
    <property type="evidence" value="ECO:0007669"/>
    <property type="project" value="UniProtKB-SubCell"/>
</dbReference>
<evidence type="ECO:0000313" key="14">
    <source>
        <dbReference type="Proteomes" id="UP000176850"/>
    </source>
</evidence>
<keyword evidence="3" id="KW-0813">Transport</keyword>
<dbReference type="PANTHER" id="PTHR43469">
    <property type="entry name" value="DISULFIDE FORMATION PROTEIN-RELATED"/>
    <property type="match status" value="1"/>
</dbReference>
<evidence type="ECO:0000256" key="2">
    <source>
        <dbReference type="ARBA" id="ARBA00007602"/>
    </source>
</evidence>
<dbReference type="SUPFAM" id="SSF158442">
    <property type="entry name" value="DsbB-like"/>
    <property type="match status" value="1"/>
</dbReference>
<protein>
    <recommendedName>
        <fullName evidence="15">2-oxoglutarate dehydrogenase</fullName>
    </recommendedName>
</protein>
<feature type="transmembrane region" description="Helical" evidence="12">
    <location>
        <begin position="65"/>
        <end position="85"/>
    </location>
</feature>
<reference evidence="13 14" key="1">
    <citation type="journal article" date="2016" name="Nat. Commun.">
        <title>Thousands of microbial genomes shed light on interconnected biogeochemical processes in an aquifer system.</title>
        <authorList>
            <person name="Anantharaman K."/>
            <person name="Brown C.T."/>
            <person name="Hug L.A."/>
            <person name="Sharon I."/>
            <person name="Castelle C.J."/>
            <person name="Probst A.J."/>
            <person name="Thomas B.C."/>
            <person name="Singh A."/>
            <person name="Wilkins M.J."/>
            <person name="Karaoz U."/>
            <person name="Brodie E.L."/>
            <person name="Williams K.H."/>
            <person name="Hubbard S.S."/>
            <person name="Banfield J.F."/>
        </authorList>
    </citation>
    <scope>NUCLEOTIDE SEQUENCE [LARGE SCALE GENOMIC DNA]</scope>
</reference>
<evidence type="ECO:0000256" key="7">
    <source>
        <dbReference type="ARBA" id="ARBA00023002"/>
    </source>
</evidence>
<keyword evidence="9" id="KW-1015">Disulfide bond</keyword>
<dbReference type="InterPro" id="IPR003752">
    <property type="entry name" value="DiS_bond_form_DsbB/BdbC"/>
</dbReference>
<evidence type="ECO:0000256" key="12">
    <source>
        <dbReference type="SAM" id="Phobius"/>
    </source>
</evidence>
<keyword evidence="8 12" id="KW-0472">Membrane</keyword>
<proteinExistence type="inferred from homology"/>
<evidence type="ECO:0000256" key="6">
    <source>
        <dbReference type="ARBA" id="ARBA00022989"/>
    </source>
</evidence>
<keyword evidence="10" id="KW-0143">Chaperone</keyword>
<evidence type="ECO:0000256" key="10">
    <source>
        <dbReference type="ARBA" id="ARBA00023186"/>
    </source>
</evidence>
<evidence type="ECO:0000256" key="11">
    <source>
        <dbReference type="ARBA" id="ARBA00023284"/>
    </source>
</evidence>
<evidence type="ECO:0000256" key="9">
    <source>
        <dbReference type="ARBA" id="ARBA00023157"/>
    </source>
</evidence>
<gene>
    <name evidence="13" type="ORF">A2799_01830</name>
</gene>
<evidence type="ECO:0008006" key="15">
    <source>
        <dbReference type="Google" id="ProtNLM"/>
    </source>
</evidence>
<organism evidence="13 14">
    <name type="scientific">Candidatus Roizmanbacteria bacterium RIFCSPHIGHO2_01_FULL_39_24</name>
    <dbReference type="NCBI Taxonomy" id="1802032"/>
    <lineage>
        <taxon>Bacteria</taxon>
        <taxon>Candidatus Roizmaniibacteriota</taxon>
    </lineage>
</organism>
<evidence type="ECO:0000256" key="8">
    <source>
        <dbReference type="ARBA" id="ARBA00023136"/>
    </source>
</evidence>
<feature type="transmembrane region" description="Helical" evidence="12">
    <location>
        <begin position="40"/>
        <end position="58"/>
    </location>
</feature>
<comment type="caution">
    <text evidence="13">The sequence shown here is derived from an EMBL/GenBank/DDBJ whole genome shotgun (WGS) entry which is preliminary data.</text>
</comment>
<evidence type="ECO:0000256" key="3">
    <source>
        <dbReference type="ARBA" id="ARBA00022448"/>
    </source>
</evidence>
<evidence type="ECO:0000256" key="4">
    <source>
        <dbReference type="ARBA" id="ARBA00022692"/>
    </source>
</evidence>
<feature type="transmembrane region" description="Helical" evidence="12">
    <location>
        <begin position="9"/>
        <end position="28"/>
    </location>
</feature>
<name>A0A1F7GFX3_9BACT</name>